<dbReference type="EMBL" id="WBVS01000001">
    <property type="protein sequence ID" value="KAB7789291.1"/>
    <property type="molecule type" value="Genomic_DNA"/>
</dbReference>
<accession>A0A6I1GS17</accession>
<dbReference type="AlphaFoldDB" id="A0A6I1GS17"/>
<evidence type="ECO:0000313" key="2">
    <source>
        <dbReference type="EMBL" id="KAB7789291.1"/>
    </source>
</evidence>
<evidence type="ECO:0000313" key="3">
    <source>
        <dbReference type="Proteomes" id="UP000468413"/>
    </source>
</evidence>
<organism evidence="2 3">
    <name type="scientific">Bifidobacterium cebidarum</name>
    <dbReference type="NCBI Taxonomy" id="2650773"/>
    <lineage>
        <taxon>Bacteria</taxon>
        <taxon>Bacillati</taxon>
        <taxon>Actinomycetota</taxon>
        <taxon>Actinomycetes</taxon>
        <taxon>Bifidobacteriales</taxon>
        <taxon>Bifidobacteriaceae</taxon>
        <taxon>Bifidobacterium</taxon>
    </lineage>
</organism>
<dbReference type="Proteomes" id="UP000468413">
    <property type="component" value="Unassembled WGS sequence"/>
</dbReference>
<reference evidence="2 3" key="1">
    <citation type="submission" date="2019-09" db="EMBL/GenBank/DDBJ databases">
        <title>Characterization of the phylogenetic diversity of two novel species belonging to the genus Bifidobacterium: Bifidobacterium cebidarum sp. nov. and Bifidobacterium leontopitheci sp. nov.</title>
        <authorList>
            <person name="Lugli G.A."/>
            <person name="Duranti S."/>
            <person name="Milani C."/>
            <person name="Turroni F."/>
            <person name="Ventura M."/>
        </authorList>
    </citation>
    <scope>NUCLEOTIDE SEQUENCE [LARGE SCALE GENOMIC DNA]</scope>
    <source>
        <strain evidence="2 3">LMG 31469</strain>
    </source>
</reference>
<name>A0A6I1GS17_9BIFI</name>
<gene>
    <name evidence="2" type="ORF">F7D08_0243</name>
</gene>
<comment type="caution">
    <text evidence="2">The sequence shown here is derived from an EMBL/GenBank/DDBJ whole genome shotgun (WGS) entry which is preliminary data.</text>
</comment>
<keyword evidence="3" id="KW-1185">Reference proteome</keyword>
<protein>
    <submittedName>
        <fullName evidence="2">Uncharacterized protein</fullName>
    </submittedName>
</protein>
<evidence type="ECO:0000256" key="1">
    <source>
        <dbReference type="SAM" id="MobiDB-lite"/>
    </source>
</evidence>
<sequence>MQTHSPDFDSAMRGAAIRGTGSGSDVLSRSAPFPNRSRPHVGHRNPNAGKRFLAALCVGSMLCALSACSMPRLAGRAEAERQMSPCEKALTTATASGALPQGTPQLQYYVTELTAPLAWIDVAGQCTDRFAEGALRNAQSKTVVSLLADKYGQAAPEVTPARLDGVTSLKIDTSALDDMALAEDRAGFALEVLAARGQTAGATLSLSDMHKAAAQQLVSLTDAARGSAGSASHADPRQKVYAIDNLLANPVAIADNASGQNVPTAAAIEMDCARAEIAAVTGTQSKPDTDTAMILAALAAKHAYTAMQLGYPSSDAALFR</sequence>
<proteinExistence type="predicted"/>
<feature type="region of interest" description="Disordered" evidence="1">
    <location>
        <begin position="1"/>
        <end position="45"/>
    </location>
</feature>